<evidence type="ECO:0000313" key="2">
    <source>
        <dbReference type="Proteomes" id="UP000195447"/>
    </source>
</evidence>
<dbReference type="InterPro" id="IPR002589">
    <property type="entry name" value="Macro_dom"/>
</dbReference>
<organism evidence="1 2">
    <name type="scientific">Faecalitalea cylindroides</name>
    <dbReference type="NCBI Taxonomy" id="39483"/>
    <lineage>
        <taxon>Bacteria</taxon>
        <taxon>Bacillati</taxon>
        <taxon>Bacillota</taxon>
        <taxon>Erysipelotrichia</taxon>
        <taxon>Erysipelotrichales</taxon>
        <taxon>Erysipelotrichaceae</taxon>
        <taxon>Faecalitalea</taxon>
    </lineage>
</organism>
<gene>
    <name evidence="1" type="ORF">B5F14_00310</name>
</gene>
<name>A0A1Y3VJE1_9FIRM</name>
<dbReference type="PANTHER" id="PTHR11106:SF27">
    <property type="entry name" value="MACRO DOMAIN-CONTAINING PROTEIN"/>
    <property type="match status" value="1"/>
</dbReference>
<dbReference type="Gene3D" id="3.40.220.10">
    <property type="entry name" value="Leucine Aminopeptidase, subunit E, domain 1"/>
    <property type="match status" value="1"/>
</dbReference>
<keyword evidence="2" id="KW-1185">Reference proteome</keyword>
<dbReference type="CDD" id="cd02908">
    <property type="entry name" value="Macro_OAADPr_deacetylase"/>
    <property type="match status" value="1"/>
</dbReference>
<dbReference type="SUPFAM" id="SSF52949">
    <property type="entry name" value="Macro domain-like"/>
    <property type="match status" value="1"/>
</dbReference>
<comment type="caution">
    <text evidence="1">The sequence shown here is derived from an EMBL/GenBank/DDBJ whole genome shotgun (WGS) entry which is preliminary data.</text>
</comment>
<proteinExistence type="predicted"/>
<dbReference type="Pfam" id="PF01661">
    <property type="entry name" value="Macro"/>
    <property type="match status" value="1"/>
</dbReference>
<dbReference type="PROSITE" id="PS51154">
    <property type="entry name" value="MACRO"/>
    <property type="match status" value="1"/>
</dbReference>
<reference evidence="2" key="1">
    <citation type="submission" date="2017-04" db="EMBL/GenBank/DDBJ databases">
        <title>Function of individual gut microbiota members based on whole genome sequencing of pure cultures obtained from chicken caecum.</title>
        <authorList>
            <person name="Medvecky M."/>
            <person name="Cejkova D."/>
            <person name="Polansky O."/>
            <person name="Karasova D."/>
            <person name="Kubasova T."/>
            <person name="Cizek A."/>
            <person name="Rychlik I."/>
        </authorList>
    </citation>
    <scope>NUCLEOTIDE SEQUENCE [LARGE SCALE GENOMIC DNA]</scope>
    <source>
        <strain evidence="2">An178</strain>
    </source>
</reference>
<dbReference type="AlphaFoldDB" id="A0A1Y3VJE1"/>
<sequence length="183" mass="20456">MISTLKADITGLDFDIIVNAANSRLLPGGGVCGAIFSKAGKELEEECQKIGHCQTGQAVITDAYALPCKAIIHTVGPIYKDGKHNEAEFLSACYWNSLSLAYNYMRMHEMVRLTLAFPCISTGIYGYPNEEACKIAISTVKKLMSQYPDAKAIDVIFVCYLEKDYMLYKKELRRHEINRRSIA</sequence>
<dbReference type="Proteomes" id="UP000195447">
    <property type="component" value="Unassembled WGS sequence"/>
</dbReference>
<dbReference type="PANTHER" id="PTHR11106">
    <property type="entry name" value="GANGLIOSIDE INDUCED DIFFERENTIATION ASSOCIATED PROTEIN 2-RELATED"/>
    <property type="match status" value="1"/>
</dbReference>
<accession>A0A1Y3VJE1</accession>
<dbReference type="EMBL" id="NFKM01000001">
    <property type="protein sequence ID" value="OUP61871.1"/>
    <property type="molecule type" value="Genomic_DNA"/>
</dbReference>
<dbReference type="RefSeq" id="WP_015535913.1">
    <property type="nucleotide sequence ID" value="NZ_CALHAA010000017.1"/>
</dbReference>
<protein>
    <submittedName>
        <fullName evidence="1">RNase III inhibitor</fullName>
    </submittedName>
</protein>
<evidence type="ECO:0000313" key="1">
    <source>
        <dbReference type="EMBL" id="OUP61871.1"/>
    </source>
</evidence>
<dbReference type="GeneID" id="79876331"/>
<dbReference type="InterPro" id="IPR043472">
    <property type="entry name" value="Macro_dom-like"/>
</dbReference>
<dbReference type="SMART" id="SM00506">
    <property type="entry name" value="A1pp"/>
    <property type="match status" value="1"/>
</dbReference>